<dbReference type="AlphaFoldDB" id="A0A6V8N5R0"/>
<dbReference type="InterPro" id="IPR000014">
    <property type="entry name" value="PAS"/>
</dbReference>
<dbReference type="Proteomes" id="UP000587586">
    <property type="component" value="Unassembled WGS sequence"/>
</dbReference>
<dbReference type="InterPro" id="IPR035965">
    <property type="entry name" value="PAS-like_dom_sf"/>
</dbReference>
<dbReference type="SMART" id="SM00091">
    <property type="entry name" value="PAS"/>
    <property type="match status" value="1"/>
</dbReference>
<evidence type="ECO:0000313" key="2">
    <source>
        <dbReference type="EMBL" id="GFO66953.1"/>
    </source>
</evidence>
<gene>
    <name evidence="2" type="ORF">GMLC_05320</name>
</gene>
<feature type="domain" description="PAS" evidence="1">
    <location>
        <begin position="8"/>
        <end position="66"/>
    </location>
</feature>
<dbReference type="PROSITE" id="PS50112">
    <property type="entry name" value="PAS"/>
    <property type="match status" value="1"/>
</dbReference>
<reference evidence="3" key="1">
    <citation type="submission" date="2020-06" db="EMBL/GenBank/DDBJ databases">
        <title>Draft genomic sequecing of Geomonas sp. Red745.</title>
        <authorList>
            <person name="Itoh H."/>
            <person name="Xu Z.X."/>
            <person name="Ushijima N."/>
            <person name="Masuda Y."/>
            <person name="Shiratori Y."/>
            <person name="Senoo K."/>
        </authorList>
    </citation>
    <scope>NUCLEOTIDE SEQUENCE [LARGE SCALE GENOMIC DNA]</scope>
    <source>
        <strain evidence="3">Red745</strain>
    </source>
</reference>
<organism evidence="2 3">
    <name type="scientific">Geomonas limicola</name>
    <dbReference type="NCBI Taxonomy" id="2740186"/>
    <lineage>
        <taxon>Bacteria</taxon>
        <taxon>Pseudomonadati</taxon>
        <taxon>Thermodesulfobacteriota</taxon>
        <taxon>Desulfuromonadia</taxon>
        <taxon>Geobacterales</taxon>
        <taxon>Geobacteraceae</taxon>
        <taxon>Geomonas</taxon>
    </lineage>
</organism>
<name>A0A6V8N5R0_9BACT</name>
<dbReference type="SUPFAM" id="SSF55785">
    <property type="entry name" value="PYP-like sensor domain (PAS domain)"/>
    <property type="match status" value="1"/>
</dbReference>
<evidence type="ECO:0000259" key="1">
    <source>
        <dbReference type="PROSITE" id="PS50112"/>
    </source>
</evidence>
<dbReference type="CDD" id="cd00130">
    <property type="entry name" value="PAS"/>
    <property type="match status" value="1"/>
</dbReference>
<proteinExistence type="predicted"/>
<dbReference type="Gene3D" id="3.30.450.20">
    <property type="entry name" value="PAS domain"/>
    <property type="match status" value="1"/>
</dbReference>
<dbReference type="EMBL" id="BLXZ01000001">
    <property type="protein sequence ID" value="GFO66953.1"/>
    <property type="molecule type" value="Genomic_DNA"/>
</dbReference>
<comment type="caution">
    <text evidence="2">The sequence shown here is derived from an EMBL/GenBank/DDBJ whole genome shotgun (WGS) entry which is preliminary data.</text>
</comment>
<dbReference type="Pfam" id="PF13188">
    <property type="entry name" value="PAS_8"/>
    <property type="match status" value="1"/>
</dbReference>
<keyword evidence="3" id="KW-1185">Reference proteome</keyword>
<protein>
    <recommendedName>
        <fullName evidence="1">PAS domain-containing protein</fullName>
    </recommendedName>
</protein>
<accession>A0A6V8N5R0</accession>
<evidence type="ECO:0000313" key="3">
    <source>
        <dbReference type="Proteomes" id="UP000587586"/>
    </source>
</evidence>
<sequence length="202" mass="23248">MPLKNLTDNEYLRAVIDAIPSLVFIVDTDLKVLDVNRAARKVLGSESELILKRLCGEVLHCIHELDSHKKCGQTPFCEDCILRIAVTRASESSRMFREKYRMVHRRNNTDYQADYFVTASPFNHNGSTLLIMVLEDVTELLALRCLSTICSNCHKIKNEEGTWEKVHEYLARKENILFSHGICRDCAKQLFPEFAERMEEPG</sequence>